<evidence type="ECO:0000256" key="4">
    <source>
        <dbReference type="PIRSR" id="PIRSR000429-1"/>
    </source>
</evidence>
<dbReference type="GO" id="GO:0003985">
    <property type="term" value="F:acetyl-CoA C-acetyltransferase activity"/>
    <property type="evidence" value="ECO:0007669"/>
    <property type="project" value="UniProtKB-EC"/>
</dbReference>
<dbReference type="KEGG" id="pbap:Pla133_16300"/>
<dbReference type="EMBL" id="CP036287">
    <property type="protein sequence ID" value="QDU66554.1"/>
    <property type="molecule type" value="Genomic_DNA"/>
</dbReference>
<dbReference type="InterPro" id="IPR020617">
    <property type="entry name" value="Thiolase_C"/>
</dbReference>
<evidence type="ECO:0000256" key="1">
    <source>
        <dbReference type="ARBA" id="ARBA00010982"/>
    </source>
</evidence>
<dbReference type="InterPro" id="IPR016039">
    <property type="entry name" value="Thiolase-like"/>
</dbReference>
<dbReference type="CDD" id="cd00751">
    <property type="entry name" value="thiolase"/>
    <property type="match status" value="1"/>
</dbReference>
<name>A0A518BHX4_9BACT</name>
<feature type="active site" description="Proton acceptor" evidence="4">
    <location>
        <position position="355"/>
    </location>
</feature>
<dbReference type="FunFam" id="3.40.47.10:FF:000010">
    <property type="entry name" value="Acetyl-CoA acetyltransferase (Thiolase)"/>
    <property type="match status" value="1"/>
</dbReference>
<protein>
    <submittedName>
        <fullName evidence="8">Acetyl-CoA acetyltransferase</fullName>
        <ecNumber evidence="8">2.3.1.9</ecNumber>
    </submittedName>
</protein>
<gene>
    <name evidence="8" type="primary">thlA_3</name>
    <name evidence="8" type="ORF">Pla133_16300</name>
</gene>
<feature type="active site" description="Acyl-thioester intermediate" evidence="4">
    <location>
        <position position="95"/>
    </location>
</feature>
<dbReference type="NCBIfam" id="TIGR01930">
    <property type="entry name" value="AcCoA-C-Actrans"/>
    <property type="match status" value="1"/>
</dbReference>
<reference evidence="8 9" key="1">
    <citation type="submission" date="2019-02" db="EMBL/GenBank/DDBJ databases">
        <title>Deep-cultivation of Planctomycetes and their phenomic and genomic characterization uncovers novel biology.</title>
        <authorList>
            <person name="Wiegand S."/>
            <person name="Jogler M."/>
            <person name="Boedeker C."/>
            <person name="Pinto D."/>
            <person name="Vollmers J."/>
            <person name="Rivas-Marin E."/>
            <person name="Kohn T."/>
            <person name="Peeters S.H."/>
            <person name="Heuer A."/>
            <person name="Rast P."/>
            <person name="Oberbeckmann S."/>
            <person name="Bunk B."/>
            <person name="Jeske O."/>
            <person name="Meyerdierks A."/>
            <person name="Storesund J.E."/>
            <person name="Kallscheuer N."/>
            <person name="Luecker S."/>
            <person name="Lage O.M."/>
            <person name="Pohl T."/>
            <person name="Merkel B.J."/>
            <person name="Hornburger P."/>
            <person name="Mueller R.-W."/>
            <person name="Bruemmer F."/>
            <person name="Labrenz M."/>
            <person name="Spormann A.M."/>
            <person name="Op den Camp H."/>
            <person name="Overmann J."/>
            <person name="Amann R."/>
            <person name="Jetten M.S.M."/>
            <person name="Mascher T."/>
            <person name="Medema M.H."/>
            <person name="Devos D.P."/>
            <person name="Kaster A.-K."/>
            <person name="Ovreas L."/>
            <person name="Rohde M."/>
            <person name="Galperin M.Y."/>
            <person name="Jogler C."/>
        </authorList>
    </citation>
    <scope>NUCLEOTIDE SEQUENCE [LARGE SCALE GENOMIC DNA]</scope>
    <source>
        <strain evidence="8 9">Pla133</strain>
    </source>
</reference>
<dbReference type="EC" id="2.3.1.9" evidence="8"/>
<dbReference type="PROSITE" id="PS00098">
    <property type="entry name" value="THIOLASE_1"/>
    <property type="match status" value="1"/>
</dbReference>
<dbReference type="Gene3D" id="3.40.47.10">
    <property type="match status" value="1"/>
</dbReference>
<dbReference type="InterPro" id="IPR020616">
    <property type="entry name" value="Thiolase_N"/>
</dbReference>
<dbReference type="InterPro" id="IPR020615">
    <property type="entry name" value="Thiolase_acyl_enz_int_AS"/>
</dbReference>
<organism evidence="8 9">
    <name type="scientific">Engelhardtia mirabilis</name>
    <dbReference type="NCBI Taxonomy" id="2528011"/>
    <lineage>
        <taxon>Bacteria</taxon>
        <taxon>Pseudomonadati</taxon>
        <taxon>Planctomycetota</taxon>
        <taxon>Planctomycetia</taxon>
        <taxon>Planctomycetia incertae sedis</taxon>
        <taxon>Engelhardtia</taxon>
    </lineage>
</organism>
<dbReference type="Proteomes" id="UP000316921">
    <property type="component" value="Chromosome"/>
</dbReference>
<dbReference type="PIRSF" id="PIRSF000429">
    <property type="entry name" value="Ac-CoA_Ac_transf"/>
    <property type="match status" value="1"/>
</dbReference>
<feature type="domain" description="Thiolase N-terminal" evidence="6">
    <location>
        <begin position="5"/>
        <end position="268"/>
    </location>
</feature>
<comment type="similarity">
    <text evidence="1 5">Belongs to the thiolase-like superfamily. Thiolase family.</text>
</comment>
<dbReference type="Pfam" id="PF02803">
    <property type="entry name" value="Thiolase_C"/>
    <property type="match status" value="1"/>
</dbReference>
<feature type="active site" description="Proton acceptor" evidence="4">
    <location>
        <position position="385"/>
    </location>
</feature>
<sequence length="401" mass="41687">MSKSIVLVGGARTAMCEYSGTPKFGKFKDVSAIDLGAHAAKAALERAKVGADTVDHVVIGNALQTSNDAIYGARHVGLKAGTPHGVPALTVNRLCGSGIQSLINGAQMIALGEATTVLAGGMENMSQAPYVLHGARQGFPFGTAPQMEDLLFASLQDPFCGLYMAQTAEKVAKRLGISREEQDAYALRSHQLGAAAVSEGRFAEEIAPYTIQTRKGDVVVDTDDHIRPDTTLEGLGQLRAAFGKDGTVTAGNASGIVDGAAAVVMTTADRAAADKLDVFARVLSYATVGVDPSEMGIGPVPAIRACLDRAGVALGDVDRIEINEAFSAQYLGCEKELELDRDKVNVNGGAISLGHPLGATGSRLILTLMYELRRSGKRYGVASACIGGGQGIAMLIENPDA</sequence>
<dbReference type="InterPro" id="IPR002155">
    <property type="entry name" value="Thiolase"/>
</dbReference>
<keyword evidence="3 5" id="KW-0012">Acyltransferase</keyword>
<dbReference type="InterPro" id="IPR020610">
    <property type="entry name" value="Thiolase_AS"/>
</dbReference>
<dbReference type="SUPFAM" id="SSF53901">
    <property type="entry name" value="Thiolase-like"/>
    <property type="match status" value="2"/>
</dbReference>
<dbReference type="PROSITE" id="PS00099">
    <property type="entry name" value="THIOLASE_3"/>
    <property type="match status" value="1"/>
</dbReference>
<dbReference type="AlphaFoldDB" id="A0A518BHX4"/>
<dbReference type="RefSeq" id="WP_145064380.1">
    <property type="nucleotide sequence ID" value="NZ_CP036287.1"/>
</dbReference>
<evidence type="ECO:0000313" key="9">
    <source>
        <dbReference type="Proteomes" id="UP000316921"/>
    </source>
</evidence>
<feature type="domain" description="Thiolase C-terminal" evidence="7">
    <location>
        <begin position="278"/>
        <end position="397"/>
    </location>
</feature>
<dbReference type="PANTHER" id="PTHR18919">
    <property type="entry name" value="ACETYL-COA C-ACYLTRANSFERASE"/>
    <property type="match status" value="1"/>
</dbReference>
<dbReference type="Pfam" id="PF00108">
    <property type="entry name" value="Thiolase_N"/>
    <property type="match status" value="1"/>
</dbReference>
<evidence type="ECO:0000259" key="7">
    <source>
        <dbReference type="Pfam" id="PF02803"/>
    </source>
</evidence>
<proteinExistence type="inferred from homology"/>
<evidence type="ECO:0000256" key="3">
    <source>
        <dbReference type="ARBA" id="ARBA00023315"/>
    </source>
</evidence>
<evidence type="ECO:0000259" key="6">
    <source>
        <dbReference type="Pfam" id="PF00108"/>
    </source>
</evidence>
<accession>A0A518BHX4</accession>
<evidence type="ECO:0000256" key="5">
    <source>
        <dbReference type="RuleBase" id="RU003557"/>
    </source>
</evidence>
<dbReference type="GO" id="GO:0006635">
    <property type="term" value="P:fatty acid beta-oxidation"/>
    <property type="evidence" value="ECO:0007669"/>
    <property type="project" value="TreeGrafter"/>
</dbReference>
<keyword evidence="2 5" id="KW-0808">Transferase</keyword>
<dbReference type="PROSITE" id="PS00737">
    <property type="entry name" value="THIOLASE_2"/>
    <property type="match status" value="1"/>
</dbReference>
<evidence type="ECO:0000313" key="8">
    <source>
        <dbReference type="EMBL" id="QDU66554.1"/>
    </source>
</evidence>
<evidence type="ECO:0000256" key="2">
    <source>
        <dbReference type="ARBA" id="ARBA00022679"/>
    </source>
</evidence>
<dbReference type="InterPro" id="IPR020613">
    <property type="entry name" value="Thiolase_CS"/>
</dbReference>
<keyword evidence="9" id="KW-1185">Reference proteome</keyword>
<dbReference type="PANTHER" id="PTHR18919:SF107">
    <property type="entry name" value="ACETYL-COA ACETYLTRANSFERASE, CYTOSOLIC"/>
    <property type="match status" value="1"/>
</dbReference>